<comment type="similarity">
    <text evidence="2 10">Belongs to the CheZ family.</text>
</comment>
<keyword evidence="4 10" id="KW-0963">Cytoplasm</keyword>
<evidence type="ECO:0000313" key="14">
    <source>
        <dbReference type="Proteomes" id="UP000268033"/>
    </source>
</evidence>
<reference evidence="13 14" key="1">
    <citation type="submission" date="2018-11" db="EMBL/GenBank/DDBJ databases">
        <title>Genomic Encyclopedia of Type Strains, Phase IV (KMG-IV): sequencing the most valuable type-strain genomes for metagenomic binning, comparative biology and taxonomic classification.</title>
        <authorList>
            <person name="Goeker M."/>
        </authorList>
    </citation>
    <scope>NUCLEOTIDE SEQUENCE [LARGE SCALE GENOMIC DNA]</scope>
    <source>
        <strain evidence="13 14">DSM 21945</strain>
    </source>
</reference>
<sequence>MTERQKTGISLEQARALVAHLEAGQEQQAEAVLREMAVSANTELFSQVGKLTRELHDSLLEFQQDPRLATLATQDIPDAKDRLMHVITMTETAANTTMDAVESCLPIADKLVDSIDSLNPAWQRLMEREMKVGEFKTLVHDLDGFLVNSKNEADELRGALTEVLMAQGFQDLTGQIIRRVIELVREVEERLVSLVAMFGEPKMANERQKSSTEPEGPILNPEGRDDVVTGQDDVDDLLSSLGF</sequence>
<dbReference type="PIRSF" id="PIRSF002884">
    <property type="entry name" value="CheZ"/>
    <property type="match status" value="1"/>
</dbReference>
<evidence type="ECO:0000313" key="13">
    <source>
        <dbReference type="EMBL" id="ROQ22569.1"/>
    </source>
</evidence>
<dbReference type="EMBL" id="RJUL01000009">
    <property type="protein sequence ID" value="ROQ22569.1"/>
    <property type="molecule type" value="Genomic_DNA"/>
</dbReference>
<keyword evidence="6 10" id="KW-0283">Flagellar rotation</keyword>
<comment type="subcellular location">
    <subcellularLocation>
        <location evidence="1 10">Cytoplasm</location>
    </subcellularLocation>
</comment>
<dbReference type="Gene3D" id="1.10.287.500">
    <property type="entry name" value="Helix hairpin bin"/>
    <property type="match status" value="1"/>
</dbReference>
<organism evidence="13 14">
    <name type="scientific">Gallaecimonas pentaromativorans</name>
    <dbReference type="NCBI Taxonomy" id="584787"/>
    <lineage>
        <taxon>Bacteria</taxon>
        <taxon>Pseudomonadati</taxon>
        <taxon>Pseudomonadota</taxon>
        <taxon>Gammaproteobacteria</taxon>
        <taxon>Enterobacterales</taxon>
        <taxon>Gallaecimonadaceae</taxon>
        <taxon>Gallaecimonas</taxon>
    </lineage>
</organism>
<keyword evidence="14" id="KW-1185">Reference proteome</keyword>
<dbReference type="GO" id="GO:0050920">
    <property type="term" value="P:regulation of chemotaxis"/>
    <property type="evidence" value="ECO:0007669"/>
    <property type="project" value="InterPro"/>
</dbReference>
<keyword evidence="7 10" id="KW-0378">Hydrolase</keyword>
<comment type="caution">
    <text evidence="13">The sequence shown here is derived from an EMBL/GenBank/DDBJ whole genome shotgun (WGS) entry which is preliminary data.</text>
</comment>
<accession>A0A3N1P3C0</accession>
<evidence type="ECO:0000256" key="12">
    <source>
        <dbReference type="SAM" id="MobiDB-lite"/>
    </source>
</evidence>
<dbReference type="Proteomes" id="UP000268033">
    <property type="component" value="Unassembled WGS sequence"/>
</dbReference>
<dbReference type="InterPro" id="IPR050992">
    <property type="entry name" value="CheZ_family_phosphatases"/>
</dbReference>
<dbReference type="Pfam" id="PF04344">
    <property type="entry name" value="CheZ"/>
    <property type="match status" value="1"/>
</dbReference>
<gene>
    <name evidence="13" type="ORF">EDC28_10955</name>
</gene>
<dbReference type="InterPro" id="IPR007439">
    <property type="entry name" value="Chemotax_Pase_CheZ"/>
</dbReference>
<feature type="compositionally biased region" description="Basic and acidic residues" evidence="12">
    <location>
        <begin position="203"/>
        <end position="212"/>
    </location>
</feature>
<keyword evidence="5 10" id="KW-0145">Chemotaxis</keyword>
<feature type="site" description="Enhances dephosphorylation of CheY-P" evidence="11">
    <location>
        <position position="175"/>
    </location>
</feature>
<dbReference type="GO" id="GO:0097588">
    <property type="term" value="P:archaeal or bacterial-type flagellum-dependent cell motility"/>
    <property type="evidence" value="ECO:0007669"/>
    <property type="project" value="UniProtKB-KW"/>
</dbReference>
<evidence type="ECO:0000256" key="1">
    <source>
        <dbReference type="ARBA" id="ARBA00004496"/>
    </source>
</evidence>
<evidence type="ECO:0000256" key="5">
    <source>
        <dbReference type="ARBA" id="ARBA00022500"/>
    </source>
</evidence>
<feature type="region of interest" description="Disordered" evidence="12">
    <location>
        <begin position="203"/>
        <end position="231"/>
    </location>
</feature>
<evidence type="ECO:0000256" key="3">
    <source>
        <dbReference type="ARBA" id="ARBA00018484"/>
    </source>
</evidence>
<dbReference type="EC" id="3.1.3.-" evidence="10"/>
<comment type="subunit">
    <text evidence="10">Homodimer.</text>
</comment>
<dbReference type="RefSeq" id="WP_123422266.1">
    <property type="nucleotide sequence ID" value="NZ_RJUL01000009.1"/>
</dbReference>
<dbReference type="AlphaFoldDB" id="A0A3N1P3C0"/>
<evidence type="ECO:0000256" key="4">
    <source>
        <dbReference type="ARBA" id="ARBA00022490"/>
    </source>
</evidence>
<name>A0A3N1P3C0_9GAMM</name>
<evidence type="ECO:0000256" key="11">
    <source>
        <dbReference type="PIRSR" id="PIRSR002884-1"/>
    </source>
</evidence>
<keyword evidence="8 10" id="KW-0904">Protein phosphatase</keyword>
<comment type="function">
    <text evidence="10">Plays an important role in bacterial chemotaxis signal transduction pathway by accelerating the dephosphorylation of phosphorylated CheY (CheY-P).</text>
</comment>
<evidence type="ECO:0000256" key="2">
    <source>
        <dbReference type="ARBA" id="ARBA00005908"/>
    </source>
</evidence>
<evidence type="ECO:0000256" key="6">
    <source>
        <dbReference type="ARBA" id="ARBA00022779"/>
    </source>
</evidence>
<dbReference type="GO" id="GO:0005737">
    <property type="term" value="C:cytoplasm"/>
    <property type="evidence" value="ECO:0007669"/>
    <property type="project" value="UniProtKB-SubCell"/>
</dbReference>
<dbReference type="PANTHER" id="PTHR43693">
    <property type="entry name" value="PROTEIN PHOSPHATASE CHEZ"/>
    <property type="match status" value="1"/>
</dbReference>
<evidence type="ECO:0000256" key="8">
    <source>
        <dbReference type="ARBA" id="ARBA00022912"/>
    </source>
</evidence>
<protein>
    <recommendedName>
        <fullName evidence="3 10">Protein phosphatase CheZ</fullName>
        <ecNumber evidence="10">3.1.3.-</ecNumber>
    </recommendedName>
    <alternativeName>
        <fullName evidence="9 10">Chemotaxis protein CheZ</fullName>
    </alternativeName>
</protein>
<dbReference type="SUPFAM" id="SSF75708">
    <property type="entry name" value="Chemotaxis phosphatase CheZ"/>
    <property type="match status" value="1"/>
</dbReference>
<dbReference type="PANTHER" id="PTHR43693:SF1">
    <property type="entry name" value="PROTEIN PHOSPHATASE CHEZ"/>
    <property type="match status" value="1"/>
</dbReference>
<proteinExistence type="inferred from homology"/>
<dbReference type="GO" id="GO:0006935">
    <property type="term" value="P:chemotaxis"/>
    <property type="evidence" value="ECO:0007669"/>
    <property type="project" value="UniProtKB-KW"/>
</dbReference>
<dbReference type="GO" id="GO:0004721">
    <property type="term" value="F:phosphoprotein phosphatase activity"/>
    <property type="evidence" value="ECO:0007669"/>
    <property type="project" value="UniProtKB-KW"/>
</dbReference>
<evidence type="ECO:0000256" key="7">
    <source>
        <dbReference type="ARBA" id="ARBA00022801"/>
    </source>
</evidence>
<evidence type="ECO:0000256" key="10">
    <source>
        <dbReference type="PIRNR" id="PIRNR002884"/>
    </source>
</evidence>
<dbReference type="GO" id="GO:0009288">
    <property type="term" value="C:bacterial-type flagellum"/>
    <property type="evidence" value="ECO:0007669"/>
    <property type="project" value="InterPro"/>
</dbReference>
<dbReference type="STRING" id="584787.GCA_001247655_01450"/>
<evidence type="ECO:0000256" key="9">
    <source>
        <dbReference type="ARBA" id="ARBA00029599"/>
    </source>
</evidence>